<accession>A0A0N7KR58</accession>
<reference evidence="1 2" key="3">
    <citation type="journal article" date="2013" name="Rice">
        <title>Improvement of the Oryza sativa Nipponbare reference genome using next generation sequence and optical map data.</title>
        <authorList>
            <person name="Kawahara Y."/>
            <person name="de la Bastide M."/>
            <person name="Hamilton J.P."/>
            <person name="Kanamori H."/>
            <person name="McCombie W.R."/>
            <person name="Ouyang S."/>
            <person name="Schwartz D.C."/>
            <person name="Tanaka T."/>
            <person name="Wu J."/>
            <person name="Zhou S."/>
            <person name="Childs K.L."/>
            <person name="Davidson R.M."/>
            <person name="Lin H."/>
            <person name="Quesada-Ocampo L."/>
            <person name="Vaillancourt B."/>
            <person name="Sakai H."/>
            <person name="Lee S.S."/>
            <person name="Kim J."/>
            <person name="Numa H."/>
            <person name="Itoh T."/>
            <person name="Buell C.R."/>
            <person name="Matsumoto T."/>
        </authorList>
    </citation>
    <scope>NUCLEOTIDE SEQUENCE [LARGE SCALE GENOMIC DNA]</scope>
    <source>
        <strain evidence="2">cv. Nipponbare</strain>
    </source>
</reference>
<evidence type="ECO:0000313" key="2">
    <source>
        <dbReference type="Proteomes" id="UP000059680"/>
    </source>
</evidence>
<dbReference type="EMBL" id="AP014965">
    <property type="protein sequence ID" value="BAT09098.1"/>
    <property type="molecule type" value="Genomic_DNA"/>
</dbReference>
<dbReference type="Proteomes" id="UP000059680">
    <property type="component" value="Chromosome 9"/>
</dbReference>
<keyword evidence="2" id="KW-1185">Reference proteome</keyword>
<protein>
    <submittedName>
        <fullName evidence="1">Os09g0530750 protein</fullName>
    </submittedName>
</protein>
<gene>
    <name evidence="1" type="ordered locus">Os09g0530750</name>
    <name evidence="1" type="ORF">OSNPB_090530750</name>
</gene>
<dbReference type="PaxDb" id="39947-A0A0N7KR58"/>
<dbReference type="AlphaFoldDB" id="A0A0N7KR58"/>
<proteinExistence type="predicted"/>
<evidence type="ECO:0000313" key="1">
    <source>
        <dbReference type="EMBL" id="BAT09098.1"/>
    </source>
</evidence>
<reference evidence="1 2" key="2">
    <citation type="journal article" date="2013" name="Plant Cell Physiol.">
        <title>Rice Annotation Project Database (RAP-DB): an integrative and interactive database for rice genomics.</title>
        <authorList>
            <person name="Sakai H."/>
            <person name="Lee S.S."/>
            <person name="Tanaka T."/>
            <person name="Numa H."/>
            <person name="Kim J."/>
            <person name="Kawahara Y."/>
            <person name="Wakimoto H."/>
            <person name="Yang C.C."/>
            <person name="Iwamoto M."/>
            <person name="Abe T."/>
            <person name="Yamada Y."/>
            <person name="Muto A."/>
            <person name="Inokuchi H."/>
            <person name="Ikemura T."/>
            <person name="Matsumoto T."/>
            <person name="Sasaki T."/>
            <person name="Itoh T."/>
        </authorList>
    </citation>
    <scope>NUCLEOTIDE SEQUENCE [LARGE SCALE GENOMIC DNA]</scope>
    <source>
        <strain evidence="2">cv. Nipponbare</strain>
    </source>
</reference>
<dbReference type="Gramene" id="Os09t0530750-00">
    <property type="protein sequence ID" value="Os09t0530750-00"/>
    <property type="gene ID" value="Os09g0530750"/>
</dbReference>
<reference evidence="2" key="1">
    <citation type="journal article" date="2005" name="Nature">
        <title>The map-based sequence of the rice genome.</title>
        <authorList>
            <consortium name="International rice genome sequencing project (IRGSP)"/>
            <person name="Matsumoto T."/>
            <person name="Wu J."/>
            <person name="Kanamori H."/>
            <person name="Katayose Y."/>
            <person name="Fujisawa M."/>
            <person name="Namiki N."/>
            <person name="Mizuno H."/>
            <person name="Yamamoto K."/>
            <person name="Antonio B.A."/>
            <person name="Baba T."/>
            <person name="Sakata K."/>
            <person name="Nagamura Y."/>
            <person name="Aoki H."/>
            <person name="Arikawa K."/>
            <person name="Arita K."/>
            <person name="Bito T."/>
            <person name="Chiden Y."/>
            <person name="Fujitsuka N."/>
            <person name="Fukunaka R."/>
            <person name="Hamada M."/>
            <person name="Harada C."/>
            <person name="Hayashi A."/>
            <person name="Hijishita S."/>
            <person name="Honda M."/>
            <person name="Hosokawa S."/>
            <person name="Ichikawa Y."/>
            <person name="Idonuma A."/>
            <person name="Iijima M."/>
            <person name="Ikeda M."/>
            <person name="Ikeno M."/>
            <person name="Ito K."/>
            <person name="Ito S."/>
            <person name="Ito T."/>
            <person name="Ito Y."/>
            <person name="Ito Y."/>
            <person name="Iwabuchi A."/>
            <person name="Kamiya K."/>
            <person name="Karasawa W."/>
            <person name="Kurita K."/>
            <person name="Katagiri S."/>
            <person name="Kikuta A."/>
            <person name="Kobayashi H."/>
            <person name="Kobayashi N."/>
            <person name="Machita K."/>
            <person name="Maehara T."/>
            <person name="Masukawa M."/>
            <person name="Mizubayashi T."/>
            <person name="Mukai Y."/>
            <person name="Nagasaki H."/>
            <person name="Nagata Y."/>
            <person name="Naito S."/>
            <person name="Nakashima M."/>
            <person name="Nakama Y."/>
            <person name="Nakamichi Y."/>
            <person name="Nakamura M."/>
            <person name="Meguro A."/>
            <person name="Negishi M."/>
            <person name="Ohta I."/>
            <person name="Ohta T."/>
            <person name="Okamoto M."/>
            <person name="Ono N."/>
            <person name="Saji S."/>
            <person name="Sakaguchi M."/>
            <person name="Sakai K."/>
            <person name="Shibata M."/>
            <person name="Shimokawa T."/>
            <person name="Song J."/>
            <person name="Takazaki Y."/>
            <person name="Terasawa K."/>
            <person name="Tsugane M."/>
            <person name="Tsuji K."/>
            <person name="Ueda S."/>
            <person name="Waki K."/>
            <person name="Yamagata H."/>
            <person name="Yamamoto M."/>
            <person name="Yamamoto S."/>
            <person name="Yamane H."/>
            <person name="Yoshiki S."/>
            <person name="Yoshihara R."/>
            <person name="Yukawa K."/>
            <person name="Zhong H."/>
            <person name="Yano M."/>
            <person name="Yuan Q."/>
            <person name="Ouyang S."/>
            <person name="Liu J."/>
            <person name="Jones K.M."/>
            <person name="Gansberger K."/>
            <person name="Moffat K."/>
            <person name="Hill J."/>
            <person name="Bera J."/>
            <person name="Fadrosh D."/>
            <person name="Jin S."/>
            <person name="Johri S."/>
            <person name="Kim M."/>
            <person name="Overton L."/>
            <person name="Reardon M."/>
            <person name="Tsitrin T."/>
            <person name="Vuong H."/>
            <person name="Weaver B."/>
            <person name="Ciecko A."/>
            <person name="Tallon L."/>
            <person name="Jackson J."/>
            <person name="Pai G."/>
            <person name="Aken S.V."/>
            <person name="Utterback T."/>
            <person name="Reidmuller S."/>
            <person name="Feldblyum T."/>
            <person name="Hsiao J."/>
            <person name="Zismann V."/>
            <person name="Iobst S."/>
            <person name="de Vazeille A.R."/>
            <person name="Buell C.R."/>
            <person name="Ying K."/>
            <person name="Li Y."/>
            <person name="Lu T."/>
            <person name="Huang Y."/>
            <person name="Zhao Q."/>
            <person name="Feng Q."/>
            <person name="Zhang L."/>
            <person name="Zhu J."/>
            <person name="Weng Q."/>
            <person name="Mu J."/>
            <person name="Lu Y."/>
            <person name="Fan D."/>
            <person name="Liu Y."/>
            <person name="Guan J."/>
            <person name="Zhang Y."/>
            <person name="Yu S."/>
            <person name="Liu X."/>
            <person name="Zhang Y."/>
            <person name="Hong G."/>
            <person name="Han B."/>
            <person name="Choisne N."/>
            <person name="Demange N."/>
            <person name="Orjeda G."/>
            <person name="Samain S."/>
            <person name="Cattolico L."/>
            <person name="Pelletier E."/>
            <person name="Couloux A."/>
            <person name="Segurens B."/>
            <person name="Wincker P."/>
            <person name="D'Hont A."/>
            <person name="Scarpelli C."/>
            <person name="Weissenbach J."/>
            <person name="Salanoubat M."/>
            <person name="Quetier F."/>
            <person name="Yu Y."/>
            <person name="Kim H.R."/>
            <person name="Rambo T."/>
            <person name="Currie J."/>
            <person name="Collura K."/>
            <person name="Luo M."/>
            <person name="Yang T."/>
            <person name="Ammiraju J.S.S."/>
            <person name="Engler F."/>
            <person name="Soderlund C."/>
            <person name="Wing R.A."/>
            <person name="Palmer L.E."/>
            <person name="de la Bastide M."/>
            <person name="Spiegel L."/>
            <person name="Nascimento L."/>
            <person name="Zutavern T."/>
            <person name="O'Shaughnessy A."/>
            <person name="Dike S."/>
            <person name="Dedhia N."/>
            <person name="Preston R."/>
            <person name="Balija V."/>
            <person name="McCombie W.R."/>
            <person name="Chow T."/>
            <person name="Chen H."/>
            <person name="Chung M."/>
            <person name="Chen C."/>
            <person name="Shaw J."/>
            <person name="Wu H."/>
            <person name="Hsiao K."/>
            <person name="Chao Y."/>
            <person name="Chu M."/>
            <person name="Cheng C."/>
            <person name="Hour A."/>
            <person name="Lee P."/>
            <person name="Lin S."/>
            <person name="Lin Y."/>
            <person name="Liou J."/>
            <person name="Liu S."/>
            <person name="Hsing Y."/>
            <person name="Raghuvanshi S."/>
            <person name="Mohanty A."/>
            <person name="Bharti A.K."/>
            <person name="Gaur A."/>
            <person name="Gupta V."/>
            <person name="Kumar D."/>
            <person name="Ravi V."/>
            <person name="Vij S."/>
            <person name="Kapur A."/>
            <person name="Khurana P."/>
            <person name="Khurana P."/>
            <person name="Khurana J.P."/>
            <person name="Tyagi A.K."/>
            <person name="Gaikwad K."/>
            <person name="Singh A."/>
            <person name="Dalal V."/>
            <person name="Srivastava S."/>
            <person name="Dixit A."/>
            <person name="Pal A.K."/>
            <person name="Ghazi I.A."/>
            <person name="Yadav M."/>
            <person name="Pandit A."/>
            <person name="Bhargava A."/>
            <person name="Sureshbabu K."/>
            <person name="Batra K."/>
            <person name="Sharma T.R."/>
            <person name="Mohapatra T."/>
            <person name="Singh N.K."/>
            <person name="Messing J."/>
            <person name="Nelson A.B."/>
            <person name="Fuks G."/>
            <person name="Kavchok S."/>
            <person name="Keizer G."/>
            <person name="Linton E."/>
            <person name="Llaca V."/>
            <person name="Song R."/>
            <person name="Tanyolac B."/>
            <person name="Young S."/>
            <person name="Ho-Il K."/>
            <person name="Hahn J.H."/>
            <person name="Sangsakoo G."/>
            <person name="Vanavichit A."/>
            <person name="de Mattos Luiz.A.T."/>
            <person name="Zimmer P.D."/>
            <person name="Malone G."/>
            <person name="Dellagostin O."/>
            <person name="de Oliveira A.C."/>
            <person name="Bevan M."/>
            <person name="Bancroft I."/>
            <person name="Minx P."/>
            <person name="Cordum H."/>
            <person name="Wilson R."/>
            <person name="Cheng Z."/>
            <person name="Jin W."/>
            <person name="Jiang J."/>
            <person name="Leong S.A."/>
            <person name="Iwama H."/>
            <person name="Gojobori T."/>
            <person name="Itoh T."/>
            <person name="Niimura Y."/>
            <person name="Fujii Y."/>
            <person name="Habara T."/>
            <person name="Sakai H."/>
            <person name="Sato Y."/>
            <person name="Wilson G."/>
            <person name="Kumar K."/>
            <person name="McCouch S."/>
            <person name="Juretic N."/>
            <person name="Hoen D."/>
            <person name="Wright S."/>
            <person name="Bruskiewich R."/>
            <person name="Bureau T."/>
            <person name="Miyao A."/>
            <person name="Hirochika H."/>
            <person name="Nishikawa T."/>
            <person name="Kadowaki K."/>
            <person name="Sugiura M."/>
            <person name="Burr B."/>
            <person name="Sasaki T."/>
        </authorList>
    </citation>
    <scope>NUCLEOTIDE SEQUENCE [LARGE SCALE GENOMIC DNA]</scope>
    <source>
        <strain evidence="2">cv. Nipponbare</strain>
    </source>
</reference>
<sequence>MTPTPRAFFTVSTATEADLCALVWKQSTTFPFTRVAFRDPAVTLHQYRRHYQMKCLQHRLYAHFLKDAFQNTITPYHVSTIVAKNDLCKEYPINGARSNSDNPWGRVDHRL</sequence>
<name>A0A0N7KR58_ORYSJ</name>
<organism evidence="1 2">
    <name type="scientific">Oryza sativa subsp. japonica</name>
    <name type="common">Rice</name>
    <dbReference type="NCBI Taxonomy" id="39947"/>
    <lineage>
        <taxon>Eukaryota</taxon>
        <taxon>Viridiplantae</taxon>
        <taxon>Streptophyta</taxon>
        <taxon>Embryophyta</taxon>
        <taxon>Tracheophyta</taxon>
        <taxon>Spermatophyta</taxon>
        <taxon>Magnoliopsida</taxon>
        <taxon>Liliopsida</taxon>
        <taxon>Poales</taxon>
        <taxon>Poaceae</taxon>
        <taxon>BOP clade</taxon>
        <taxon>Oryzoideae</taxon>
        <taxon>Oryzeae</taxon>
        <taxon>Oryzinae</taxon>
        <taxon>Oryza</taxon>
        <taxon>Oryza sativa</taxon>
    </lineage>
</organism>
<dbReference type="InParanoid" id="A0A0N7KR58"/>